<sequence length="218" mass="23545">MAEPSSPPTGYRLLLPSDWVQVPLRQGDAEQAVRDIVASAFARVPAEVPRDKLTPLRLELERRLLAAVGDARRAEALELYLPMRLAGEVNLGASIVVSEAQLPARPGAKGEGRHPSDPAEVAVRLISGDGGIGIDLSSGEVDGALAVRRERIAPADPERGAESATRRVDYLVSVPRDPTRWFVAAFSTIGGGDPKDDLADALVEWFDALMTTFRWSWT</sequence>
<dbReference type="EMBL" id="CP109546">
    <property type="protein sequence ID" value="WTZ10177.1"/>
    <property type="molecule type" value="Genomic_DNA"/>
</dbReference>
<gene>
    <name evidence="1" type="ORF">OG699_20590</name>
</gene>
<protein>
    <submittedName>
        <fullName evidence="1">Uncharacterized protein</fullName>
    </submittedName>
</protein>
<proteinExistence type="predicted"/>
<accession>A0AAU3I0K0</accession>
<name>A0AAU3I0K0_9ACTN</name>
<organism evidence="1">
    <name type="scientific">Streptomyces sp. NBC_01393</name>
    <dbReference type="NCBI Taxonomy" id="2903851"/>
    <lineage>
        <taxon>Bacteria</taxon>
        <taxon>Bacillati</taxon>
        <taxon>Actinomycetota</taxon>
        <taxon>Actinomycetes</taxon>
        <taxon>Kitasatosporales</taxon>
        <taxon>Streptomycetaceae</taxon>
        <taxon>Streptomyces</taxon>
    </lineage>
</organism>
<evidence type="ECO:0000313" key="1">
    <source>
        <dbReference type="EMBL" id="WTZ10177.1"/>
    </source>
</evidence>
<dbReference type="AlphaFoldDB" id="A0AAU3I0K0"/>
<reference evidence="1" key="1">
    <citation type="submission" date="2022-10" db="EMBL/GenBank/DDBJ databases">
        <title>The complete genomes of actinobacterial strains from the NBC collection.</title>
        <authorList>
            <person name="Joergensen T.S."/>
            <person name="Alvarez Arevalo M."/>
            <person name="Sterndorff E.B."/>
            <person name="Faurdal D."/>
            <person name="Vuksanovic O."/>
            <person name="Mourched A.-S."/>
            <person name="Charusanti P."/>
            <person name="Shaw S."/>
            <person name="Blin K."/>
            <person name="Weber T."/>
        </authorList>
    </citation>
    <scope>NUCLEOTIDE SEQUENCE</scope>
    <source>
        <strain evidence="1">NBC_01393</strain>
    </source>
</reference>